<gene>
    <name evidence="1" type="ORF">PHYBLDRAFT_171264</name>
</gene>
<evidence type="ECO:0000313" key="1">
    <source>
        <dbReference type="EMBL" id="OAD70512.1"/>
    </source>
</evidence>
<dbReference type="VEuPathDB" id="FungiDB:PHYBLDRAFT_171264"/>
<reference evidence="2" key="1">
    <citation type="submission" date="2015-06" db="EMBL/GenBank/DDBJ databases">
        <title>Expansion of signal transduction pathways in fungi by whole-genome duplication.</title>
        <authorList>
            <consortium name="DOE Joint Genome Institute"/>
            <person name="Corrochano L.M."/>
            <person name="Kuo A."/>
            <person name="Marcet-Houben M."/>
            <person name="Polaino S."/>
            <person name="Salamov A."/>
            <person name="Villalobos J.M."/>
            <person name="Alvarez M.I."/>
            <person name="Avalos J."/>
            <person name="Benito E.P."/>
            <person name="Benoit I."/>
            <person name="Burger G."/>
            <person name="Camino L.P."/>
            <person name="Canovas D."/>
            <person name="Cerda-Olmedo E."/>
            <person name="Cheng J.-F."/>
            <person name="Dominguez A."/>
            <person name="Elias M."/>
            <person name="Eslava A.P."/>
            <person name="Glaser F."/>
            <person name="Grimwood J."/>
            <person name="Gutierrez G."/>
            <person name="Heitman J."/>
            <person name="Henrissat B."/>
            <person name="Iturriaga E.A."/>
            <person name="Lang B.F."/>
            <person name="Lavin J.L."/>
            <person name="Lee S."/>
            <person name="Li W."/>
            <person name="Lindquist E."/>
            <person name="Lopez-Garcia S."/>
            <person name="Luque E.M."/>
            <person name="Marcos A.T."/>
            <person name="Martin J."/>
            <person name="McCluskey K."/>
            <person name="Medina H.R."/>
            <person name="Miralles-Duran A."/>
            <person name="Miyazaki A."/>
            <person name="Munoz-Torres E."/>
            <person name="Oguiza J.A."/>
            <person name="Ohm R."/>
            <person name="Olmedo M."/>
            <person name="Orejas M."/>
            <person name="Ortiz-Castellanos L."/>
            <person name="Pisabarro A.G."/>
            <person name="Rodriguez-Romero J."/>
            <person name="Ruiz-Herrera J."/>
            <person name="Ruiz-Vazquez R."/>
            <person name="Sanz C."/>
            <person name="Schackwitz W."/>
            <person name="Schmutz J."/>
            <person name="Shahriari M."/>
            <person name="Shelest E."/>
            <person name="Silva-Franco F."/>
            <person name="Soanes D."/>
            <person name="Syed K."/>
            <person name="Tagua V.G."/>
            <person name="Talbot N.J."/>
            <person name="Thon M."/>
            <person name="De vries R.P."/>
            <person name="Wiebenga A."/>
            <person name="Yadav J.S."/>
            <person name="Braun E.L."/>
            <person name="Baker S."/>
            <person name="Garre V."/>
            <person name="Horwitz B."/>
            <person name="Torres-Martinez S."/>
            <person name="Idnurm A."/>
            <person name="Herrera-Estrella A."/>
            <person name="Gabaldon T."/>
            <person name="Grigoriev I.V."/>
        </authorList>
    </citation>
    <scope>NUCLEOTIDE SEQUENCE [LARGE SCALE GENOMIC DNA]</scope>
    <source>
        <strain evidence="2">NRRL 1555(-)</strain>
    </source>
</reference>
<accession>A0A162TRL8</accession>
<sequence length="117" mass="13880">MHPSTSQCRSYPWLTLMRPINHWKLSAECEMLYKAPFCLSNMYLYLHLRETVMGFDPVYGYWLCSFERCNGILRNYAPNGRDELTAIPFDINAFLDFPEINFDIIMGNEHLPRMDFL</sequence>
<organism evidence="1 2">
    <name type="scientific">Phycomyces blakesleeanus (strain ATCC 8743b / DSM 1359 / FGSC 10004 / NBRC 33097 / NRRL 1555)</name>
    <dbReference type="NCBI Taxonomy" id="763407"/>
    <lineage>
        <taxon>Eukaryota</taxon>
        <taxon>Fungi</taxon>
        <taxon>Fungi incertae sedis</taxon>
        <taxon>Mucoromycota</taxon>
        <taxon>Mucoromycotina</taxon>
        <taxon>Mucoromycetes</taxon>
        <taxon>Mucorales</taxon>
        <taxon>Phycomycetaceae</taxon>
        <taxon>Phycomyces</taxon>
    </lineage>
</organism>
<evidence type="ECO:0000313" key="2">
    <source>
        <dbReference type="Proteomes" id="UP000077315"/>
    </source>
</evidence>
<proteinExistence type="predicted"/>
<dbReference type="AlphaFoldDB" id="A0A162TRL8"/>
<name>A0A162TRL8_PHYB8</name>
<dbReference type="OrthoDB" id="3263820at2759"/>
<protein>
    <submittedName>
        <fullName evidence="1">Uncharacterized protein</fullName>
    </submittedName>
</protein>
<dbReference type="RefSeq" id="XP_018288552.1">
    <property type="nucleotide sequence ID" value="XM_018436547.1"/>
</dbReference>
<dbReference type="EMBL" id="KV440988">
    <property type="protein sequence ID" value="OAD70512.1"/>
    <property type="molecule type" value="Genomic_DNA"/>
</dbReference>
<dbReference type="GeneID" id="28997453"/>
<keyword evidence="2" id="KW-1185">Reference proteome</keyword>
<dbReference type="InParanoid" id="A0A162TRL8"/>
<dbReference type="Proteomes" id="UP000077315">
    <property type="component" value="Unassembled WGS sequence"/>
</dbReference>